<proteinExistence type="predicted"/>
<sequence>MLNEVSLGRRSVAMEDESSKMDQTTSPFVFIRKTIVFRPQSVQNRVISGFLALRQARGFGSVAQNRDRRIVKTSEGFAIHCTNHNFAKKKSETDKE</sequence>
<protein>
    <submittedName>
        <fullName evidence="1">Uncharacterized protein</fullName>
    </submittedName>
</protein>
<dbReference type="AlphaFoldDB" id="A0AAV4D2H1"/>
<evidence type="ECO:0000313" key="2">
    <source>
        <dbReference type="Proteomes" id="UP000735302"/>
    </source>
</evidence>
<reference evidence="1 2" key="1">
    <citation type="journal article" date="2021" name="Elife">
        <title>Chloroplast acquisition without the gene transfer in kleptoplastic sea slugs, Plakobranchus ocellatus.</title>
        <authorList>
            <person name="Maeda T."/>
            <person name="Takahashi S."/>
            <person name="Yoshida T."/>
            <person name="Shimamura S."/>
            <person name="Takaki Y."/>
            <person name="Nagai Y."/>
            <person name="Toyoda A."/>
            <person name="Suzuki Y."/>
            <person name="Arimoto A."/>
            <person name="Ishii H."/>
            <person name="Satoh N."/>
            <person name="Nishiyama T."/>
            <person name="Hasebe M."/>
            <person name="Maruyama T."/>
            <person name="Minagawa J."/>
            <person name="Obokata J."/>
            <person name="Shigenobu S."/>
        </authorList>
    </citation>
    <scope>NUCLEOTIDE SEQUENCE [LARGE SCALE GENOMIC DNA]</scope>
</reference>
<dbReference type="EMBL" id="BLXT01007309">
    <property type="protein sequence ID" value="GFO38343.1"/>
    <property type="molecule type" value="Genomic_DNA"/>
</dbReference>
<comment type="caution">
    <text evidence="1">The sequence shown here is derived from an EMBL/GenBank/DDBJ whole genome shotgun (WGS) entry which is preliminary data.</text>
</comment>
<gene>
    <name evidence="1" type="ORF">PoB_006484800</name>
</gene>
<accession>A0AAV4D2H1</accession>
<keyword evidence="2" id="KW-1185">Reference proteome</keyword>
<evidence type="ECO:0000313" key="1">
    <source>
        <dbReference type="EMBL" id="GFO38343.1"/>
    </source>
</evidence>
<organism evidence="1 2">
    <name type="scientific">Plakobranchus ocellatus</name>
    <dbReference type="NCBI Taxonomy" id="259542"/>
    <lineage>
        <taxon>Eukaryota</taxon>
        <taxon>Metazoa</taxon>
        <taxon>Spiralia</taxon>
        <taxon>Lophotrochozoa</taxon>
        <taxon>Mollusca</taxon>
        <taxon>Gastropoda</taxon>
        <taxon>Heterobranchia</taxon>
        <taxon>Euthyneura</taxon>
        <taxon>Panpulmonata</taxon>
        <taxon>Sacoglossa</taxon>
        <taxon>Placobranchoidea</taxon>
        <taxon>Plakobranchidae</taxon>
        <taxon>Plakobranchus</taxon>
    </lineage>
</organism>
<dbReference type="Proteomes" id="UP000735302">
    <property type="component" value="Unassembled WGS sequence"/>
</dbReference>
<name>A0AAV4D2H1_9GAST</name>